<dbReference type="SUPFAM" id="SSF52091">
    <property type="entry name" value="SpoIIaa-like"/>
    <property type="match status" value="1"/>
</dbReference>
<organism evidence="4 5">
    <name type="scientific">Psychrobacillus mangrovi</name>
    <dbReference type="NCBI Taxonomy" id="3117745"/>
    <lineage>
        <taxon>Bacteria</taxon>
        <taxon>Bacillati</taxon>
        <taxon>Bacillota</taxon>
        <taxon>Bacilli</taxon>
        <taxon>Bacillales</taxon>
        <taxon>Bacillaceae</taxon>
        <taxon>Psychrobacillus</taxon>
    </lineage>
</organism>
<dbReference type="RefSeq" id="WP_336498884.1">
    <property type="nucleotide sequence ID" value="NZ_JBAWSY010000018.1"/>
</dbReference>
<dbReference type="InterPro" id="IPR036513">
    <property type="entry name" value="STAS_dom_sf"/>
</dbReference>
<comment type="caution">
    <text evidence="4">The sequence shown here is derived from an EMBL/GenBank/DDBJ whole genome shotgun (WGS) entry which is preliminary data.</text>
</comment>
<dbReference type="CDD" id="cd07041">
    <property type="entry name" value="STAS_RsbR_RsbS_like"/>
    <property type="match status" value="1"/>
</dbReference>
<protein>
    <submittedName>
        <fullName evidence="4">STAS domain-containing protein</fullName>
    </submittedName>
</protein>
<feature type="coiled-coil region" evidence="2">
    <location>
        <begin position="189"/>
        <end position="216"/>
    </location>
</feature>
<dbReference type="Pfam" id="PF01740">
    <property type="entry name" value="STAS"/>
    <property type="match status" value="1"/>
</dbReference>
<sequence>MEKQANIKVNGIDFSWDLESGKFMFEQQDAMLFWISSAMRSFFDTIEEITGEEASQLVFETTGFRQGLMVGEYFQNMKNVSVEEAAKLITNTYASAGWGLTVIEDLDVKANTFKAKFINSWEHKINEVQGKSIGGKYIPAHYAGIFTGMFGTNIWYEVNHYQLEGYEHTEVKYFPSDITVNNNISELAKKTEMNQIMQLEALVEDKTRDLNELIKKLSSPVIPVLEGIVVVPLIGKYDEERSMELVEKTLNNIPSYKANYLILDLTGLDENISKYTAQLIENIASATALIGVKTILVGISPELSKVIAQSDVQLLKFDCFRTLQHGIHYSLGQMGRRII</sequence>
<evidence type="ECO:0000313" key="5">
    <source>
        <dbReference type="Proteomes" id="UP001364890"/>
    </source>
</evidence>
<dbReference type="InterPro" id="IPR002645">
    <property type="entry name" value="STAS_dom"/>
</dbReference>
<dbReference type="InterPro" id="IPR051932">
    <property type="entry name" value="Bact_StressResp_Reg"/>
</dbReference>
<keyword evidence="5" id="KW-1185">Reference proteome</keyword>
<dbReference type="PROSITE" id="PS50801">
    <property type="entry name" value="STAS"/>
    <property type="match status" value="1"/>
</dbReference>
<keyword evidence="2" id="KW-0175">Coiled coil</keyword>
<dbReference type="PANTHER" id="PTHR33745:SF3">
    <property type="entry name" value="RSBT CO-ANTAGONIST PROTEIN RSBRC"/>
    <property type="match status" value="1"/>
</dbReference>
<accession>A0ABU8F8P2</accession>
<evidence type="ECO:0000313" key="4">
    <source>
        <dbReference type="EMBL" id="MEI4771335.1"/>
    </source>
</evidence>
<keyword evidence="1" id="KW-0597">Phosphoprotein</keyword>
<evidence type="ECO:0000256" key="1">
    <source>
        <dbReference type="ARBA" id="ARBA00022553"/>
    </source>
</evidence>
<proteinExistence type="predicted"/>
<gene>
    <name evidence="4" type="ORF">WAX74_17045</name>
</gene>
<evidence type="ECO:0000256" key="2">
    <source>
        <dbReference type="SAM" id="Coils"/>
    </source>
</evidence>
<dbReference type="Gene3D" id="3.30.750.24">
    <property type="entry name" value="STAS domain"/>
    <property type="match status" value="1"/>
</dbReference>
<evidence type="ECO:0000259" key="3">
    <source>
        <dbReference type="PROSITE" id="PS50801"/>
    </source>
</evidence>
<name>A0ABU8F8P2_9BACI</name>
<reference evidence="4 5" key="1">
    <citation type="submission" date="2024-01" db="EMBL/GenBank/DDBJ databases">
        <title>Seven novel Bacillus-like species.</title>
        <authorList>
            <person name="Liu G."/>
        </authorList>
    </citation>
    <scope>NUCLEOTIDE SEQUENCE [LARGE SCALE GENOMIC DNA]</scope>
    <source>
        <strain evidence="4 5">FJAT-51614</strain>
    </source>
</reference>
<feature type="domain" description="STAS" evidence="3">
    <location>
        <begin position="218"/>
        <end position="330"/>
    </location>
</feature>
<dbReference type="PANTHER" id="PTHR33745">
    <property type="entry name" value="RSBT ANTAGONIST PROTEIN RSBS-RELATED"/>
    <property type="match status" value="1"/>
</dbReference>
<dbReference type="EMBL" id="JBAWSY010000018">
    <property type="protein sequence ID" value="MEI4771335.1"/>
    <property type="molecule type" value="Genomic_DNA"/>
</dbReference>
<dbReference type="Proteomes" id="UP001364890">
    <property type="component" value="Unassembled WGS sequence"/>
</dbReference>